<dbReference type="PANTHER" id="PTHR43191">
    <property type="entry name" value="RRNA METHYLTRANSFERASE 3"/>
    <property type="match status" value="1"/>
</dbReference>
<keyword evidence="5" id="KW-1185">Reference proteome</keyword>
<reference evidence="4 5" key="2">
    <citation type="journal article" date="2020" name="Cell Rep.">
        <title>Acquisition and Adaptation of Ultra-small Parasitic Reduced Genome Bacteria to Mammalian Hosts.</title>
        <authorList>
            <person name="McLean J.S."/>
            <person name="Bor B."/>
            <person name="Kerns K.A."/>
            <person name="Liu Q."/>
            <person name="To T.T."/>
            <person name="Solden L."/>
            <person name="Hendrickson E.L."/>
            <person name="Wrighton K."/>
            <person name="Shi W."/>
            <person name="He X."/>
        </authorList>
    </citation>
    <scope>NUCLEOTIDE SEQUENCE [LARGE SCALE GENOMIC DNA]</scope>
    <source>
        <strain evidence="4 5">TM7_KMM_G3_1_HOT_351</strain>
    </source>
</reference>
<gene>
    <name evidence="4" type="primary">rlmB</name>
    <name evidence="4" type="ORF">G3KMM_00118</name>
</gene>
<evidence type="ECO:0000313" key="5">
    <source>
        <dbReference type="Proteomes" id="UP001191004"/>
    </source>
</evidence>
<sequence>MEDFELDPTLDTRNLRDEFKGLSNEAVKNNLDEKRVSLEIAIENVDHDFNVGTIVRSANNFNVQAVHIIGKKKYNRRGAMCTDKYLTIKYWSEVKDFMDDQRRRHRDVVAIENNTERAKPIHDKKFVQETTLVFGSEGNGISSELLEKADDVRYIESLGSTRSLNVGVAAGVAMYEWVRQQVL</sequence>
<dbReference type="RefSeq" id="WP_129604048.1">
    <property type="nucleotide sequence ID" value="NZ_PRLL01000002.1"/>
</dbReference>
<evidence type="ECO:0000256" key="2">
    <source>
        <dbReference type="ARBA" id="ARBA00022679"/>
    </source>
</evidence>
<keyword evidence="2 4" id="KW-0808">Transferase</keyword>
<dbReference type="Gene3D" id="3.40.1280.10">
    <property type="match status" value="1"/>
</dbReference>
<name>A0ABY0FKH2_9BACT</name>
<dbReference type="InterPro" id="IPR029028">
    <property type="entry name" value="Alpha/beta_knot_MTases"/>
</dbReference>
<dbReference type="InterPro" id="IPR029026">
    <property type="entry name" value="tRNA_m1G_MTases_N"/>
</dbReference>
<accession>A0ABY0FKH2</accession>
<dbReference type="InterPro" id="IPR001537">
    <property type="entry name" value="SpoU_MeTrfase"/>
</dbReference>
<protein>
    <submittedName>
        <fullName evidence="4">23S rRNA (Guanosine-2'-O-)-methyltransferase RlmB</fullName>
        <ecNumber evidence="4">2.1.1.185</ecNumber>
    </submittedName>
</protein>
<proteinExistence type="predicted"/>
<evidence type="ECO:0000259" key="3">
    <source>
        <dbReference type="Pfam" id="PF00588"/>
    </source>
</evidence>
<dbReference type="EC" id="2.1.1.185" evidence="4"/>
<dbReference type="InterPro" id="IPR051259">
    <property type="entry name" value="rRNA_Methyltransferase"/>
</dbReference>
<dbReference type="Pfam" id="PF00588">
    <property type="entry name" value="SpoU_methylase"/>
    <property type="match status" value="1"/>
</dbReference>
<dbReference type="EMBL" id="PRLL01000002">
    <property type="protein sequence ID" value="RYC73893.1"/>
    <property type="molecule type" value="Genomic_DNA"/>
</dbReference>
<dbReference type="SUPFAM" id="SSF75217">
    <property type="entry name" value="alpha/beta knot"/>
    <property type="match status" value="1"/>
</dbReference>
<organism evidence="4 5">
    <name type="scientific">Candidatus Nanosyncoccus nanoralicus</name>
    <dbReference type="NCBI Taxonomy" id="2171996"/>
    <lineage>
        <taxon>Bacteria</taxon>
        <taxon>Candidatus Saccharimonadota</taxon>
        <taxon>Candidatus Nanosyncoccalia</taxon>
        <taxon>Candidatus Nanosyncoccales</taxon>
        <taxon>Candidatus Nanosyncoccaceae</taxon>
        <taxon>Candidatus Nanosyncoccus</taxon>
    </lineage>
</organism>
<dbReference type="GO" id="GO:0008168">
    <property type="term" value="F:methyltransferase activity"/>
    <property type="evidence" value="ECO:0007669"/>
    <property type="project" value="UniProtKB-KW"/>
</dbReference>
<feature type="domain" description="tRNA/rRNA methyltransferase SpoU type" evidence="3">
    <location>
        <begin position="38"/>
        <end position="175"/>
    </location>
</feature>
<keyword evidence="1 4" id="KW-0489">Methyltransferase</keyword>
<reference evidence="4 5" key="1">
    <citation type="journal article" date="2018" name="bioRxiv">
        <title>Evidence of independent acquisition and adaption of ultra-small bacteria to human hosts across the highly diverse yet reduced genomes of the phylum Saccharibacteria.</title>
        <authorList>
            <person name="McLean J.S."/>
            <person name="Bor B."/>
            <person name="To T.T."/>
            <person name="Liu Q."/>
            <person name="Kearns K.A."/>
            <person name="Solden L.M."/>
            <person name="Wrighton K.C."/>
            <person name="He X."/>
            <person name="Shi W."/>
        </authorList>
    </citation>
    <scope>NUCLEOTIDE SEQUENCE [LARGE SCALE GENOMIC DNA]</scope>
    <source>
        <strain evidence="4 5">TM7_KMM_G3_1_HOT_351</strain>
    </source>
</reference>
<evidence type="ECO:0000313" key="4">
    <source>
        <dbReference type="EMBL" id="RYC73893.1"/>
    </source>
</evidence>
<comment type="caution">
    <text evidence="4">The sequence shown here is derived from an EMBL/GenBank/DDBJ whole genome shotgun (WGS) entry which is preliminary data.</text>
</comment>
<dbReference type="Proteomes" id="UP001191004">
    <property type="component" value="Unassembled WGS sequence"/>
</dbReference>
<dbReference type="PANTHER" id="PTHR43191:SF2">
    <property type="entry name" value="RRNA METHYLTRANSFERASE 3, MITOCHONDRIAL"/>
    <property type="match status" value="1"/>
</dbReference>
<dbReference type="GO" id="GO:0032259">
    <property type="term" value="P:methylation"/>
    <property type="evidence" value="ECO:0007669"/>
    <property type="project" value="UniProtKB-KW"/>
</dbReference>
<evidence type="ECO:0000256" key="1">
    <source>
        <dbReference type="ARBA" id="ARBA00022603"/>
    </source>
</evidence>